<name>A0ACB9EU01_9ASTR</name>
<protein>
    <submittedName>
        <fullName evidence="1">Uncharacterized protein</fullName>
    </submittedName>
</protein>
<dbReference type="Proteomes" id="UP001056120">
    <property type="component" value="Linkage Group LG17"/>
</dbReference>
<evidence type="ECO:0000313" key="1">
    <source>
        <dbReference type="EMBL" id="KAI3762220.1"/>
    </source>
</evidence>
<gene>
    <name evidence="1" type="ORF">L1987_52645</name>
</gene>
<keyword evidence="2" id="KW-1185">Reference proteome</keyword>
<sequence length="372" mass="40537">MSRSVKTTPIGIDLGTTYSCVAAWFDQHNRVEILPNEQGNKITPSCVACNHTEVLVGEGAKNQITRNPTNTVFDVKRVIGSRFSDMRLQKDIQSWPFKVIEGSSDKPMIVLEHMGLNKEFSAEEISSMILKKLKDAAEAYIGTPVRDVVITVPAYFSDKQRQATKDAAAIAYGLDKFDDPNHPSQKNVLIFDLGGGTFDVSLLTISKEGTISVKAVGGGGGDTHLGGEDFDKAMVNHCVQEFKKKQKKDISNNARSLGRLKVAYEAVTYGAVVLAANLSGNGNKAVKDMILLDAIPLVRVMKQKTISSLMNSLFMAFHQLLQVKVWFSIDANGILDVSAELVSTGNKRSIVIAGSGNVSKDDIEKMLKKVEL</sequence>
<evidence type="ECO:0000313" key="2">
    <source>
        <dbReference type="Proteomes" id="UP001056120"/>
    </source>
</evidence>
<dbReference type="EMBL" id="CM042034">
    <property type="protein sequence ID" value="KAI3762220.1"/>
    <property type="molecule type" value="Genomic_DNA"/>
</dbReference>
<proteinExistence type="predicted"/>
<accession>A0ACB9EU01</accession>
<reference evidence="2" key="1">
    <citation type="journal article" date="2022" name="Mol. Ecol. Resour.">
        <title>The genomes of chicory, endive, great burdock and yacon provide insights into Asteraceae palaeo-polyploidization history and plant inulin production.</title>
        <authorList>
            <person name="Fan W."/>
            <person name="Wang S."/>
            <person name="Wang H."/>
            <person name="Wang A."/>
            <person name="Jiang F."/>
            <person name="Liu H."/>
            <person name="Zhao H."/>
            <person name="Xu D."/>
            <person name="Zhang Y."/>
        </authorList>
    </citation>
    <scope>NUCLEOTIDE SEQUENCE [LARGE SCALE GENOMIC DNA]</scope>
    <source>
        <strain evidence="2">cv. Yunnan</strain>
    </source>
</reference>
<reference evidence="1 2" key="2">
    <citation type="journal article" date="2022" name="Mol. Ecol. Resour.">
        <title>The genomes of chicory, endive, great burdock and yacon provide insights into Asteraceae paleo-polyploidization history and plant inulin production.</title>
        <authorList>
            <person name="Fan W."/>
            <person name="Wang S."/>
            <person name="Wang H."/>
            <person name="Wang A."/>
            <person name="Jiang F."/>
            <person name="Liu H."/>
            <person name="Zhao H."/>
            <person name="Xu D."/>
            <person name="Zhang Y."/>
        </authorList>
    </citation>
    <scope>NUCLEOTIDE SEQUENCE [LARGE SCALE GENOMIC DNA]</scope>
    <source>
        <strain evidence="2">cv. Yunnan</strain>
        <tissue evidence="1">Leaves</tissue>
    </source>
</reference>
<comment type="caution">
    <text evidence="1">The sequence shown here is derived from an EMBL/GenBank/DDBJ whole genome shotgun (WGS) entry which is preliminary data.</text>
</comment>
<organism evidence="1 2">
    <name type="scientific">Smallanthus sonchifolius</name>
    <dbReference type="NCBI Taxonomy" id="185202"/>
    <lineage>
        <taxon>Eukaryota</taxon>
        <taxon>Viridiplantae</taxon>
        <taxon>Streptophyta</taxon>
        <taxon>Embryophyta</taxon>
        <taxon>Tracheophyta</taxon>
        <taxon>Spermatophyta</taxon>
        <taxon>Magnoliopsida</taxon>
        <taxon>eudicotyledons</taxon>
        <taxon>Gunneridae</taxon>
        <taxon>Pentapetalae</taxon>
        <taxon>asterids</taxon>
        <taxon>campanulids</taxon>
        <taxon>Asterales</taxon>
        <taxon>Asteraceae</taxon>
        <taxon>Asteroideae</taxon>
        <taxon>Heliantheae alliance</taxon>
        <taxon>Millerieae</taxon>
        <taxon>Smallanthus</taxon>
    </lineage>
</organism>